<gene>
    <name evidence="3" type="ORF">NON19_11485</name>
</gene>
<feature type="compositionally biased region" description="Low complexity" evidence="1">
    <location>
        <begin position="36"/>
        <end position="51"/>
    </location>
</feature>
<feature type="chain" id="PRO_5047371670" evidence="2">
    <location>
        <begin position="42"/>
        <end position="228"/>
    </location>
</feature>
<feature type="region of interest" description="Disordered" evidence="1">
    <location>
        <begin position="36"/>
        <end position="64"/>
    </location>
</feature>
<evidence type="ECO:0000256" key="1">
    <source>
        <dbReference type="SAM" id="MobiDB-lite"/>
    </source>
</evidence>
<dbReference type="Proteomes" id="UP001206206">
    <property type="component" value="Unassembled WGS sequence"/>
</dbReference>
<evidence type="ECO:0000313" key="4">
    <source>
        <dbReference type="Proteomes" id="UP001206206"/>
    </source>
</evidence>
<keyword evidence="4" id="KW-1185">Reference proteome</keyword>
<keyword evidence="2" id="KW-0732">Signal</keyword>
<reference evidence="3 4" key="1">
    <citation type="submission" date="2022-06" db="EMBL/GenBank/DDBJ databases">
        <title>Draft genome sequence of type strain Streptomyces rubrisoli DSM 42083.</title>
        <authorList>
            <person name="Duangmal K."/>
            <person name="Klaysubun C."/>
        </authorList>
    </citation>
    <scope>NUCLEOTIDE SEQUENCE [LARGE SCALE GENOMIC DNA]</scope>
    <source>
        <strain evidence="3 4">DSM 42083</strain>
    </source>
</reference>
<evidence type="ECO:0000313" key="3">
    <source>
        <dbReference type="EMBL" id="MCQ4042638.1"/>
    </source>
</evidence>
<comment type="caution">
    <text evidence="3">The sequence shown here is derived from an EMBL/GenBank/DDBJ whole genome shotgun (WGS) entry which is preliminary data.</text>
</comment>
<name>A0ABT1PB93_9ACTN</name>
<protein>
    <submittedName>
        <fullName evidence="3">Uncharacterized protein</fullName>
    </submittedName>
</protein>
<dbReference type="EMBL" id="JANFNH010000008">
    <property type="protein sequence ID" value="MCQ4042638.1"/>
    <property type="molecule type" value="Genomic_DNA"/>
</dbReference>
<feature type="signal peptide" evidence="2">
    <location>
        <begin position="1"/>
        <end position="41"/>
    </location>
</feature>
<accession>A0ABT1PB93</accession>
<organism evidence="3 4">
    <name type="scientific">Streptantibioticus rubrisoli</name>
    <dbReference type="NCBI Taxonomy" id="1387313"/>
    <lineage>
        <taxon>Bacteria</taxon>
        <taxon>Bacillati</taxon>
        <taxon>Actinomycetota</taxon>
        <taxon>Actinomycetes</taxon>
        <taxon>Kitasatosporales</taxon>
        <taxon>Streptomycetaceae</taxon>
        <taxon>Streptantibioticus</taxon>
    </lineage>
</organism>
<proteinExistence type="predicted"/>
<sequence length="228" mass="23806">MASRHERIRTHASWRRAVASAAVGSALLTGLMAGGAAPAGAAPPSTQAASAKGGAPDRATTLSGLRHKVEDLTISTPDGSPLGRRLDGLYRDLSRAGVTDWTVVGKEDPGRPVIVLRLWKTDAQQVRAVRAAVVPALRFASQSREVYSAGLLASVRPGSPAAHGDAAALNRLVARMPGVQATVDPQPDTVYVHLEGAHLTTRDLDAVRVETARTAGSPVQDVRVISEP</sequence>
<evidence type="ECO:0000256" key="2">
    <source>
        <dbReference type="SAM" id="SignalP"/>
    </source>
</evidence>
<dbReference type="RefSeq" id="WP_255926993.1">
    <property type="nucleotide sequence ID" value="NZ_JANFNH010000008.1"/>
</dbReference>